<dbReference type="EMBL" id="FOVI01000019">
    <property type="protein sequence ID" value="SFO07645.1"/>
    <property type="molecule type" value="Genomic_DNA"/>
</dbReference>
<organism evidence="1 2">
    <name type="scientific">Paenimyroides ummariense</name>
    <dbReference type="NCBI Taxonomy" id="913024"/>
    <lineage>
        <taxon>Bacteria</taxon>
        <taxon>Pseudomonadati</taxon>
        <taxon>Bacteroidota</taxon>
        <taxon>Flavobacteriia</taxon>
        <taxon>Flavobacteriales</taxon>
        <taxon>Flavobacteriaceae</taxon>
        <taxon>Paenimyroides</taxon>
    </lineage>
</organism>
<dbReference type="AlphaFoldDB" id="A0A1I5E806"/>
<proteinExistence type="predicted"/>
<evidence type="ECO:0000313" key="1">
    <source>
        <dbReference type="EMBL" id="SFO07645.1"/>
    </source>
</evidence>
<sequence length="131" mass="15790">MEVLSIISNKKVILEYFNSFIKHYSSLKFESSDSDTNFYTKLNSKKNEIFFHFLFNSKEEIDLNFTIDDQLHISSFIKNSPFYIFDIQYRDELFLNKLLFDFKVKLNEIQHDENLIVLLSYTNSTIKHFYP</sequence>
<reference evidence="2" key="1">
    <citation type="submission" date="2016-10" db="EMBL/GenBank/DDBJ databases">
        <authorList>
            <person name="Varghese N."/>
            <person name="Submissions S."/>
        </authorList>
    </citation>
    <scope>NUCLEOTIDE SEQUENCE [LARGE SCALE GENOMIC DNA]</scope>
    <source>
        <strain evidence="2">DS-12</strain>
    </source>
</reference>
<keyword evidence="2" id="KW-1185">Reference proteome</keyword>
<gene>
    <name evidence="1" type="ORF">SAMN05421741_11928</name>
</gene>
<accession>A0A1I5E806</accession>
<dbReference type="Proteomes" id="UP000199036">
    <property type="component" value="Unassembled WGS sequence"/>
</dbReference>
<protein>
    <submittedName>
        <fullName evidence="1">Uncharacterized protein</fullName>
    </submittedName>
</protein>
<dbReference type="STRING" id="913024.SAMN05421741_11928"/>
<evidence type="ECO:0000313" key="2">
    <source>
        <dbReference type="Proteomes" id="UP000199036"/>
    </source>
</evidence>
<name>A0A1I5E806_9FLAO</name>